<dbReference type="RefSeq" id="WP_265139185.1">
    <property type="nucleotide sequence ID" value="NZ_CP110419.1"/>
</dbReference>
<dbReference type="Proteomes" id="UP001164244">
    <property type="component" value="Plasmid pVr3468"/>
</dbReference>
<organism evidence="1 2">
    <name type="scientific">Veillonella rogosae</name>
    <dbReference type="NCBI Taxonomy" id="423477"/>
    <lineage>
        <taxon>Bacteria</taxon>
        <taxon>Bacillati</taxon>
        <taxon>Bacillota</taxon>
        <taxon>Negativicutes</taxon>
        <taxon>Veillonellales</taxon>
        <taxon>Veillonellaceae</taxon>
        <taxon>Veillonella</taxon>
    </lineage>
</organism>
<sequence length="303" mass="35194">MDQKQTELVNKITEFRKLVIQAIFSDDDLCKLFSLKGGSALDLIHNITYRSSMDVDVAMQDDISPEDIPIIEYKLKNALQEIFNAYDPPYSIFQFKFEPRPAKQNLKANKFWGGYSVEFKIRSGIHPIDDVPDSQKAAREAEVVDFTQGKKFEIDISKYEFTNPSEFKDLEGYTIKVYTLEMIIYEKLRAICQKLPGYAAAHTTINARPKDFYDIFMIMRAQQHISFTSLDIEVLKTIFEKKEVPLALLFDIPNHKQEVFEEGIEQLKETFLNDELDTFDPNEVFDFIINGINEIPGIDEYYK</sequence>
<dbReference type="InterPro" id="IPR014942">
    <property type="entry name" value="AbiEii"/>
</dbReference>
<gene>
    <name evidence="1" type="ORF">OKW85_10175</name>
</gene>
<dbReference type="AlphaFoldDB" id="A0AA46X4T6"/>
<keyword evidence="1" id="KW-0614">Plasmid</keyword>
<accession>A0AA46X4T6</accession>
<keyword evidence="1" id="KW-0808">Transferase</keyword>
<protein>
    <submittedName>
        <fullName evidence="1">Nucleotidyl transferase AbiEii/AbiGii toxin family protein</fullName>
    </submittedName>
</protein>
<dbReference type="KEGG" id="vrg:OKW85_10175"/>
<evidence type="ECO:0000313" key="2">
    <source>
        <dbReference type="Proteomes" id="UP001164244"/>
    </source>
</evidence>
<proteinExistence type="predicted"/>
<dbReference type="EMBL" id="CP110419">
    <property type="protein sequence ID" value="UZG52014.1"/>
    <property type="molecule type" value="Genomic_DNA"/>
</dbReference>
<dbReference type="GO" id="GO:0016740">
    <property type="term" value="F:transferase activity"/>
    <property type="evidence" value="ECO:0007669"/>
    <property type="project" value="UniProtKB-KW"/>
</dbReference>
<evidence type="ECO:0000313" key="1">
    <source>
        <dbReference type="EMBL" id="UZG52014.1"/>
    </source>
</evidence>
<geneLocation type="plasmid" evidence="1 2">
    <name>pVr3468</name>
</geneLocation>
<dbReference type="Gene3D" id="3.10.450.620">
    <property type="entry name" value="JHP933, nucleotidyltransferase-like core domain"/>
    <property type="match status" value="1"/>
</dbReference>
<dbReference type="Pfam" id="PF08843">
    <property type="entry name" value="AbiEii"/>
    <property type="match status" value="1"/>
</dbReference>
<reference evidence="1" key="1">
    <citation type="submission" date="2022-11" db="EMBL/GenBank/DDBJ databases">
        <title>Complete genome sequence of Veillonella rogosae KCOM 3468 isolated from human Subgingival dental plaque of Chronic peridontitis Lesion.</title>
        <authorList>
            <person name="Park S.-N."/>
            <person name="Lim Y.K."/>
            <person name="Kook J.-K."/>
        </authorList>
    </citation>
    <scope>NUCLEOTIDE SEQUENCE</scope>
    <source>
        <strain evidence="1">KCOM 3468</strain>
        <plasmid evidence="1">pVr3468</plasmid>
    </source>
</reference>
<name>A0AA46X4T6_9FIRM</name>